<proteinExistence type="predicted"/>
<evidence type="ECO:0000313" key="1">
    <source>
        <dbReference type="EMBL" id="VVP61941.1"/>
    </source>
</evidence>
<dbReference type="Proteomes" id="UP000349468">
    <property type="component" value="Unassembled WGS sequence"/>
</dbReference>
<name>A0A5E7QIS7_PSEFL</name>
<dbReference type="EMBL" id="CABVIK010000043">
    <property type="protein sequence ID" value="VVP61941.1"/>
    <property type="molecule type" value="Genomic_DNA"/>
</dbReference>
<sequence>MAQAGVKIAAFALQVFVLVIGVAEGSVGFGVVIGLTVSATHATGLVNSAVQVSVGCTVVIGPEVDLLLDHLMAGLQGPHAVLPAAAQPGLRLVWQLNVELVVALVVVEFHYLETQALIAGKAVPDADLGQQAGDKSQIAFAVLHDLFALGVVALQGKDKVLPFKIVAAAQDAFNDLGHRLVLVDARLSAPVEQRQAWFKGEFVAGFIDRTGQAFEPGDNPMQYA</sequence>
<organism evidence="1 2">
    <name type="scientific">Pseudomonas fluorescens</name>
    <dbReference type="NCBI Taxonomy" id="294"/>
    <lineage>
        <taxon>Bacteria</taxon>
        <taxon>Pseudomonadati</taxon>
        <taxon>Pseudomonadota</taxon>
        <taxon>Gammaproteobacteria</taxon>
        <taxon>Pseudomonadales</taxon>
        <taxon>Pseudomonadaceae</taxon>
        <taxon>Pseudomonas</taxon>
    </lineage>
</organism>
<accession>A0A5E7QIS7</accession>
<protein>
    <submittedName>
        <fullName evidence="1">Uncharacterized protein</fullName>
    </submittedName>
</protein>
<reference evidence="1 2" key="1">
    <citation type="submission" date="2019-09" db="EMBL/GenBank/DDBJ databases">
        <authorList>
            <person name="Chandra G."/>
            <person name="Truman W A."/>
        </authorList>
    </citation>
    <scope>NUCLEOTIDE SEQUENCE [LARGE SCALE GENOMIC DNA]</scope>
    <source>
        <strain evidence="1">PS870</strain>
    </source>
</reference>
<gene>
    <name evidence="1" type="ORF">PS870_06481</name>
</gene>
<dbReference type="AlphaFoldDB" id="A0A5E7QIS7"/>
<evidence type="ECO:0000313" key="2">
    <source>
        <dbReference type="Proteomes" id="UP000349468"/>
    </source>
</evidence>